<dbReference type="AlphaFoldDB" id="A0AA40F0A7"/>
<keyword evidence="2" id="KW-1185">Reference proteome</keyword>
<dbReference type="EMBL" id="JAUKUD010000003">
    <property type="protein sequence ID" value="KAK0748900.1"/>
    <property type="molecule type" value="Genomic_DNA"/>
</dbReference>
<protein>
    <submittedName>
        <fullName evidence="1">Uncharacterized protein</fullName>
    </submittedName>
</protein>
<gene>
    <name evidence="1" type="ORF">B0T18DRAFT_388601</name>
</gene>
<dbReference type="Proteomes" id="UP001172155">
    <property type="component" value="Unassembled WGS sequence"/>
</dbReference>
<evidence type="ECO:0000313" key="2">
    <source>
        <dbReference type="Proteomes" id="UP001172155"/>
    </source>
</evidence>
<sequence length="130" mass="12667">MVVYIAAYGANSAVGGTVKEALLPEYEIVHAAVDLAAGLSELPALIGGDSSIKPASGLGTNASGGANIPQGLIVGGSVPADELAQITAAIKPGFPIIQITKEQVAAAGGTGPDPALIAKLIKEALAAKGL</sequence>
<organism evidence="1 2">
    <name type="scientific">Schizothecium vesticola</name>
    <dbReference type="NCBI Taxonomy" id="314040"/>
    <lineage>
        <taxon>Eukaryota</taxon>
        <taxon>Fungi</taxon>
        <taxon>Dikarya</taxon>
        <taxon>Ascomycota</taxon>
        <taxon>Pezizomycotina</taxon>
        <taxon>Sordariomycetes</taxon>
        <taxon>Sordariomycetidae</taxon>
        <taxon>Sordariales</taxon>
        <taxon>Schizotheciaceae</taxon>
        <taxon>Schizothecium</taxon>
    </lineage>
</organism>
<evidence type="ECO:0000313" key="1">
    <source>
        <dbReference type="EMBL" id="KAK0748900.1"/>
    </source>
</evidence>
<comment type="caution">
    <text evidence="1">The sequence shown here is derived from an EMBL/GenBank/DDBJ whole genome shotgun (WGS) entry which is preliminary data.</text>
</comment>
<reference evidence="1" key="1">
    <citation type="submission" date="2023-06" db="EMBL/GenBank/DDBJ databases">
        <title>Genome-scale phylogeny and comparative genomics of the fungal order Sordariales.</title>
        <authorList>
            <consortium name="Lawrence Berkeley National Laboratory"/>
            <person name="Hensen N."/>
            <person name="Bonometti L."/>
            <person name="Westerberg I."/>
            <person name="Brannstrom I.O."/>
            <person name="Guillou S."/>
            <person name="Cros-Aarteil S."/>
            <person name="Calhoun S."/>
            <person name="Haridas S."/>
            <person name="Kuo A."/>
            <person name="Mondo S."/>
            <person name="Pangilinan J."/>
            <person name="Riley R."/>
            <person name="LaButti K."/>
            <person name="Andreopoulos B."/>
            <person name="Lipzen A."/>
            <person name="Chen C."/>
            <person name="Yanf M."/>
            <person name="Daum C."/>
            <person name="Ng V."/>
            <person name="Clum A."/>
            <person name="Steindorff A."/>
            <person name="Ohm R."/>
            <person name="Martin F."/>
            <person name="Silar P."/>
            <person name="Natvig D."/>
            <person name="Lalanne C."/>
            <person name="Gautier V."/>
            <person name="Ament-velasquez S.L."/>
            <person name="Kruys A."/>
            <person name="Hutchinson M.I."/>
            <person name="Powell A.J."/>
            <person name="Barry K."/>
            <person name="Miller A.N."/>
            <person name="Grigoriev I.V."/>
            <person name="Debuchy R."/>
            <person name="Gladieux P."/>
            <person name="Thoren M.H."/>
            <person name="Johannesson H."/>
        </authorList>
    </citation>
    <scope>NUCLEOTIDE SEQUENCE</scope>
    <source>
        <strain evidence="1">SMH3187-1</strain>
    </source>
</reference>
<name>A0AA40F0A7_9PEZI</name>
<proteinExistence type="predicted"/>
<accession>A0AA40F0A7</accession>